<feature type="transmembrane region" description="Helical" evidence="6">
    <location>
        <begin position="175"/>
        <end position="194"/>
    </location>
</feature>
<keyword evidence="4 6" id="KW-0472">Membrane</keyword>
<dbReference type="Gene3D" id="1.20.1250.20">
    <property type="entry name" value="MFS general substrate transporter like domains"/>
    <property type="match status" value="1"/>
</dbReference>
<feature type="transmembrane region" description="Helical" evidence="6">
    <location>
        <begin position="352"/>
        <end position="368"/>
    </location>
</feature>
<dbReference type="Pfam" id="PF00083">
    <property type="entry name" value="Sugar_tr"/>
    <property type="match status" value="1"/>
</dbReference>
<protein>
    <submittedName>
        <fullName evidence="9">Organic cation transporter protein-like isoform X1</fullName>
    </submittedName>
</protein>
<keyword evidence="8" id="KW-1185">Reference proteome</keyword>
<dbReference type="SUPFAM" id="SSF103473">
    <property type="entry name" value="MFS general substrate transporter"/>
    <property type="match status" value="1"/>
</dbReference>
<evidence type="ECO:0000256" key="5">
    <source>
        <dbReference type="SAM" id="MobiDB-lite"/>
    </source>
</evidence>
<dbReference type="InterPro" id="IPR020846">
    <property type="entry name" value="MFS_dom"/>
</dbReference>
<organism evidence="8 9">
    <name type="scientific">Limulus polyphemus</name>
    <name type="common">Atlantic horseshoe crab</name>
    <dbReference type="NCBI Taxonomy" id="6850"/>
    <lineage>
        <taxon>Eukaryota</taxon>
        <taxon>Metazoa</taxon>
        <taxon>Ecdysozoa</taxon>
        <taxon>Arthropoda</taxon>
        <taxon>Chelicerata</taxon>
        <taxon>Merostomata</taxon>
        <taxon>Xiphosura</taxon>
        <taxon>Limulidae</taxon>
        <taxon>Limulus</taxon>
    </lineage>
</organism>
<evidence type="ECO:0000313" key="8">
    <source>
        <dbReference type="Proteomes" id="UP000694941"/>
    </source>
</evidence>
<name>A0ABM1S0B9_LIMPO</name>
<dbReference type="InterPro" id="IPR036259">
    <property type="entry name" value="MFS_trans_sf"/>
</dbReference>
<feature type="transmembrane region" description="Helical" evidence="6">
    <location>
        <begin position="408"/>
        <end position="427"/>
    </location>
</feature>
<evidence type="ECO:0000259" key="7">
    <source>
        <dbReference type="PROSITE" id="PS50850"/>
    </source>
</evidence>
<dbReference type="GeneID" id="106476670"/>
<feature type="transmembrane region" description="Helical" evidence="6">
    <location>
        <begin position="143"/>
        <end position="163"/>
    </location>
</feature>
<accession>A0ABM1S0B9</accession>
<feature type="transmembrane region" description="Helical" evidence="6">
    <location>
        <begin position="200"/>
        <end position="220"/>
    </location>
</feature>
<feature type="domain" description="Major facilitator superfamily (MFS) profile" evidence="7">
    <location>
        <begin position="97"/>
        <end position="522"/>
    </location>
</feature>
<feature type="transmembrane region" description="Helical" evidence="6">
    <location>
        <begin position="380"/>
        <end position="401"/>
    </location>
</feature>
<reference evidence="9" key="1">
    <citation type="submission" date="2025-08" db="UniProtKB">
        <authorList>
            <consortium name="RefSeq"/>
        </authorList>
    </citation>
    <scope>IDENTIFICATION</scope>
    <source>
        <tissue evidence="9">Muscle</tissue>
    </source>
</reference>
<gene>
    <name evidence="9" type="primary">LOC106476670</name>
</gene>
<dbReference type="InterPro" id="IPR005828">
    <property type="entry name" value="MFS_sugar_transport-like"/>
</dbReference>
<feature type="transmembrane region" description="Helical" evidence="6">
    <location>
        <begin position="232"/>
        <end position="255"/>
    </location>
</feature>
<evidence type="ECO:0000256" key="2">
    <source>
        <dbReference type="ARBA" id="ARBA00022692"/>
    </source>
</evidence>
<keyword evidence="3 6" id="KW-1133">Transmembrane helix</keyword>
<feature type="transmembrane region" description="Helical" evidence="6">
    <location>
        <begin position="261"/>
        <end position="279"/>
    </location>
</feature>
<feature type="transmembrane region" description="Helical" evidence="6">
    <location>
        <begin position="433"/>
        <end position="456"/>
    </location>
</feature>
<feature type="transmembrane region" description="Helical" evidence="6">
    <location>
        <begin position="34"/>
        <end position="56"/>
    </location>
</feature>
<dbReference type="Proteomes" id="UP000694941">
    <property type="component" value="Unplaced"/>
</dbReference>
<dbReference type="CDD" id="cd17317">
    <property type="entry name" value="MFS_SLC22"/>
    <property type="match status" value="1"/>
</dbReference>
<dbReference type="RefSeq" id="XP_022237074.1">
    <property type="nucleotide sequence ID" value="XM_022381366.1"/>
</dbReference>
<sequence length="578" mass="65058">MQKNNMANLQKDEAQEINDLVDITGNFGSWQKRVFLIAFFVIMPNSCHILVMTFFAPDIDHWCSRPPAYSNLTINQWKSLAIPPVKNKNDNATYSHCLIYKNITDSPSRVEQSNVTCTSWEYDNSFYTSTVVDEWDLVCGSDWLLSLSTTVVMAGFLFSVFICGQLSDRYGRRPIILTCIALSLLSGLACAFSTTFVMFIIFRFIIASGISGATTTSFVLLMESVGVDYRDVLGICFEFGWALGYIILPGLAWFIRDWSNLQLAITVPVALFFSLWWFLPESPRWLLSQNKAEQLQKELEKVLKLNNRQVSNLEGVVKRLINRENKDKEQPSKKQATFVNLLLTPNMRSKTLNIYFNWFVNSFVYYGLSLNTSNLGGNPFLNFFIAGAVEFPSYGASVFAIKYLGRRIPLMVTMVVGGLACFLTIPIQDDLLWLRITLAMIGKFCISASFAIIYVFSAEIYPTVVRNVGVGSSSTCARIGSMVAPFVKELGKATNQGVPLGIFGGLSIAAGLLILRLPETKNKPLPDTLEEGEKFGKKKYNSNVLREYWNKMTGKNLELERNNSSKHPQLEEYTTTKI</sequence>
<evidence type="ECO:0000256" key="1">
    <source>
        <dbReference type="ARBA" id="ARBA00004141"/>
    </source>
</evidence>
<evidence type="ECO:0000256" key="6">
    <source>
        <dbReference type="SAM" id="Phobius"/>
    </source>
</evidence>
<evidence type="ECO:0000256" key="4">
    <source>
        <dbReference type="ARBA" id="ARBA00023136"/>
    </source>
</evidence>
<dbReference type="PANTHER" id="PTHR24064">
    <property type="entry name" value="SOLUTE CARRIER FAMILY 22 MEMBER"/>
    <property type="match status" value="1"/>
</dbReference>
<evidence type="ECO:0000313" key="9">
    <source>
        <dbReference type="RefSeq" id="XP_022237074.1"/>
    </source>
</evidence>
<dbReference type="PROSITE" id="PS50850">
    <property type="entry name" value="MFS"/>
    <property type="match status" value="1"/>
</dbReference>
<comment type="subcellular location">
    <subcellularLocation>
        <location evidence="1">Membrane</location>
        <topology evidence="1">Multi-pass membrane protein</topology>
    </subcellularLocation>
</comment>
<proteinExistence type="predicted"/>
<feature type="region of interest" description="Disordered" evidence="5">
    <location>
        <begin position="559"/>
        <end position="578"/>
    </location>
</feature>
<evidence type="ECO:0000256" key="3">
    <source>
        <dbReference type="ARBA" id="ARBA00022989"/>
    </source>
</evidence>
<keyword evidence="2 6" id="KW-0812">Transmembrane</keyword>